<keyword evidence="3" id="KW-1185">Reference proteome</keyword>
<name>A0AAD7GQ29_MYCRO</name>
<feature type="compositionally biased region" description="Basic and acidic residues" evidence="1">
    <location>
        <begin position="55"/>
        <end position="64"/>
    </location>
</feature>
<comment type="caution">
    <text evidence="2">The sequence shown here is derived from an EMBL/GenBank/DDBJ whole genome shotgun (WGS) entry which is preliminary data.</text>
</comment>
<evidence type="ECO:0000313" key="2">
    <source>
        <dbReference type="EMBL" id="KAJ7699053.1"/>
    </source>
</evidence>
<evidence type="ECO:0000313" key="3">
    <source>
        <dbReference type="Proteomes" id="UP001221757"/>
    </source>
</evidence>
<accession>A0AAD7GQ29</accession>
<organism evidence="2 3">
    <name type="scientific">Mycena rosella</name>
    <name type="common">Pink bonnet</name>
    <name type="synonym">Agaricus rosellus</name>
    <dbReference type="NCBI Taxonomy" id="1033263"/>
    <lineage>
        <taxon>Eukaryota</taxon>
        <taxon>Fungi</taxon>
        <taxon>Dikarya</taxon>
        <taxon>Basidiomycota</taxon>
        <taxon>Agaricomycotina</taxon>
        <taxon>Agaricomycetes</taxon>
        <taxon>Agaricomycetidae</taxon>
        <taxon>Agaricales</taxon>
        <taxon>Marasmiineae</taxon>
        <taxon>Mycenaceae</taxon>
        <taxon>Mycena</taxon>
    </lineage>
</organism>
<evidence type="ECO:0000256" key="1">
    <source>
        <dbReference type="SAM" id="MobiDB-lite"/>
    </source>
</evidence>
<sequence>MTTVTLTYITRAGAKLKWNGYGHGNVQVVHAIAWAALGSLGKEENKQGALGTSPRHSEVVEGRKRDRKNAQSKVVHAGIGTTDEDGTGTGTGRGWGRGRGKGTEQGLGIQGGRRGRGRGKLGDGTGQRDRREQGLKIKGGRRGQGRGMNMGAVTGHYRFLRLPHRNNNCATHEIPRAEGLIYSGTTRTRTAIRAGESAPRGSEWISQVYKARAKFLRGWFLRLLSRSAPDAEGSVLRRAGSAVDTYPHVFVTYRQHMDAVRTGSAFYTALAHQHSDVALCTCKSMQVNSPRSVFGVPDFFSACGGVRGQFSSVKASCVNSMLDVFLFFSNLPRRNLAWGARRPSPDKSSP</sequence>
<dbReference type="EMBL" id="JARKIE010000024">
    <property type="protein sequence ID" value="KAJ7699053.1"/>
    <property type="molecule type" value="Genomic_DNA"/>
</dbReference>
<proteinExistence type="predicted"/>
<protein>
    <submittedName>
        <fullName evidence="2">Uncharacterized protein</fullName>
    </submittedName>
</protein>
<gene>
    <name evidence="2" type="ORF">B0H17DRAFT_1177240</name>
</gene>
<dbReference type="Proteomes" id="UP001221757">
    <property type="component" value="Unassembled WGS sequence"/>
</dbReference>
<feature type="compositionally biased region" description="Basic and acidic residues" evidence="1">
    <location>
        <begin position="126"/>
        <end position="135"/>
    </location>
</feature>
<dbReference type="AlphaFoldDB" id="A0AAD7GQ29"/>
<feature type="region of interest" description="Disordered" evidence="1">
    <location>
        <begin position="44"/>
        <end position="149"/>
    </location>
</feature>
<reference evidence="2" key="1">
    <citation type="submission" date="2023-03" db="EMBL/GenBank/DDBJ databases">
        <title>Massive genome expansion in bonnet fungi (Mycena s.s.) driven by repeated elements and novel gene families across ecological guilds.</title>
        <authorList>
            <consortium name="Lawrence Berkeley National Laboratory"/>
            <person name="Harder C.B."/>
            <person name="Miyauchi S."/>
            <person name="Viragh M."/>
            <person name="Kuo A."/>
            <person name="Thoen E."/>
            <person name="Andreopoulos B."/>
            <person name="Lu D."/>
            <person name="Skrede I."/>
            <person name="Drula E."/>
            <person name="Henrissat B."/>
            <person name="Morin E."/>
            <person name="Kohler A."/>
            <person name="Barry K."/>
            <person name="LaButti K."/>
            <person name="Morin E."/>
            <person name="Salamov A."/>
            <person name="Lipzen A."/>
            <person name="Mereny Z."/>
            <person name="Hegedus B."/>
            <person name="Baldrian P."/>
            <person name="Stursova M."/>
            <person name="Weitz H."/>
            <person name="Taylor A."/>
            <person name="Grigoriev I.V."/>
            <person name="Nagy L.G."/>
            <person name="Martin F."/>
            <person name="Kauserud H."/>
        </authorList>
    </citation>
    <scope>NUCLEOTIDE SEQUENCE</scope>
    <source>
        <strain evidence="2">CBHHK067</strain>
    </source>
</reference>
<feature type="compositionally biased region" description="Gly residues" evidence="1">
    <location>
        <begin position="87"/>
        <end position="112"/>
    </location>
</feature>